<dbReference type="Proteomes" id="UP000077266">
    <property type="component" value="Unassembled WGS sequence"/>
</dbReference>
<dbReference type="EMBL" id="KV426123">
    <property type="protein sequence ID" value="KZV87516.1"/>
    <property type="molecule type" value="Genomic_DNA"/>
</dbReference>
<dbReference type="InParanoid" id="A0A165ER97"/>
<proteinExistence type="predicted"/>
<keyword evidence="3" id="KW-1185">Reference proteome</keyword>
<evidence type="ECO:0000313" key="2">
    <source>
        <dbReference type="EMBL" id="KZV87516.1"/>
    </source>
</evidence>
<evidence type="ECO:0008006" key="4">
    <source>
        <dbReference type="Google" id="ProtNLM"/>
    </source>
</evidence>
<keyword evidence="1" id="KW-0732">Signal</keyword>
<feature type="signal peptide" evidence="1">
    <location>
        <begin position="1"/>
        <end position="19"/>
    </location>
</feature>
<evidence type="ECO:0000313" key="3">
    <source>
        <dbReference type="Proteomes" id="UP000077266"/>
    </source>
</evidence>
<name>A0A165ER97_EXIGL</name>
<reference evidence="2 3" key="1">
    <citation type="journal article" date="2016" name="Mol. Biol. Evol.">
        <title>Comparative Genomics of Early-Diverging Mushroom-Forming Fungi Provides Insights into the Origins of Lignocellulose Decay Capabilities.</title>
        <authorList>
            <person name="Nagy L.G."/>
            <person name="Riley R."/>
            <person name="Tritt A."/>
            <person name="Adam C."/>
            <person name="Daum C."/>
            <person name="Floudas D."/>
            <person name="Sun H."/>
            <person name="Yadav J.S."/>
            <person name="Pangilinan J."/>
            <person name="Larsson K.H."/>
            <person name="Matsuura K."/>
            <person name="Barry K."/>
            <person name="Labutti K."/>
            <person name="Kuo R."/>
            <person name="Ohm R.A."/>
            <person name="Bhattacharya S.S."/>
            <person name="Shirouzu T."/>
            <person name="Yoshinaga Y."/>
            <person name="Martin F.M."/>
            <person name="Grigoriev I.V."/>
            <person name="Hibbett D.S."/>
        </authorList>
    </citation>
    <scope>NUCLEOTIDE SEQUENCE [LARGE SCALE GENOMIC DNA]</scope>
    <source>
        <strain evidence="2 3">HHB12029</strain>
    </source>
</reference>
<sequence>MRFTPALFVLSGLAALVVASPTNGGGSGSTSGSDLDILGCALTLVGCVANIDADVSPVTSCLNMGLPLNLLADATCVVNETVDLINSGVDIPKGICTQCVCKFAEVPLGVCS</sequence>
<evidence type="ECO:0000256" key="1">
    <source>
        <dbReference type="SAM" id="SignalP"/>
    </source>
</evidence>
<gene>
    <name evidence="2" type="ORF">EXIGLDRAFT_752198</name>
</gene>
<protein>
    <recommendedName>
        <fullName evidence="4">Hydrophobin</fullName>
    </recommendedName>
</protein>
<accession>A0A165ER97</accession>
<feature type="chain" id="PRO_5007857334" description="Hydrophobin" evidence="1">
    <location>
        <begin position="20"/>
        <end position="112"/>
    </location>
</feature>
<organism evidence="2 3">
    <name type="scientific">Exidia glandulosa HHB12029</name>
    <dbReference type="NCBI Taxonomy" id="1314781"/>
    <lineage>
        <taxon>Eukaryota</taxon>
        <taxon>Fungi</taxon>
        <taxon>Dikarya</taxon>
        <taxon>Basidiomycota</taxon>
        <taxon>Agaricomycotina</taxon>
        <taxon>Agaricomycetes</taxon>
        <taxon>Auriculariales</taxon>
        <taxon>Exidiaceae</taxon>
        <taxon>Exidia</taxon>
    </lineage>
</organism>
<dbReference type="AlphaFoldDB" id="A0A165ER97"/>